<comment type="caution">
    <text evidence="2">The sequence shown here is derived from an EMBL/GenBank/DDBJ whole genome shotgun (WGS) entry which is preliminary data.</text>
</comment>
<feature type="transmembrane region" description="Helical" evidence="1">
    <location>
        <begin position="337"/>
        <end position="358"/>
    </location>
</feature>
<keyword evidence="1" id="KW-0472">Membrane</keyword>
<feature type="transmembrane region" description="Helical" evidence="1">
    <location>
        <begin position="470"/>
        <end position="489"/>
    </location>
</feature>
<accession>A0ABS9ZYN7</accession>
<evidence type="ECO:0000313" key="3">
    <source>
        <dbReference type="Proteomes" id="UP001165460"/>
    </source>
</evidence>
<dbReference type="Gene3D" id="3.40.1090.10">
    <property type="entry name" value="Cytosolic phospholipase A2 catalytic domain"/>
    <property type="match status" value="1"/>
</dbReference>
<feature type="transmembrane region" description="Helical" evidence="1">
    <location>
        <begin position="131"/>
        <end position="152"/>
    </location>
</feature>
<dbReference type="Proteomes" id="UP001165460">
    <property type="component" value="Unassembled WGS sequence"/>
</dbReference>
<evidence type="ECO:0000256" key="1">
    <source>
        <dbReference type="SAM" id="Phobius"/>
    </source>
</evidence>
<keyword evidence="1" id="KW-1133">Transmembrane helix</keyword>
<dbReference type="InterPro" id="IPR016035">
    <property type="entry name" value="Acyl_Trfase/lysoPLipase"/>
</dbReference>
<evidence type="ECO:0008006" key="4">
    <source>
        <dbReference type="Google" id="ProtNLM"/>
    </source>
</evidence>
<reference evidence="2" key="1">
    <citation type="submission" date="2022-03" db="EMBL/GenBank/DDBJ databases">
        <authorList>
            <person name="Woo C.Y."/>
        </authorList>
    </citation>
    <scope>NUCLEOTIDE SEQUENCE</scope>
    <source>
        <strain evidence="2">CYS-01</strain>
    </source>
</reference>
<protein>
    <recommendedName>
        <fullName evidence="4">PNPLA domain-containing protein</fullName>
    </recommendedName>
</protein>
<proteinExistence type="predicted"/>
<feature type="transmembrane region" description="Helical" evidence="1">
    <location>
        <begin position="82"/>
        <end position="103"/>
    </location>
</feature>
<name>A0ABS9ZYN7_9SPHI</name>
<feature type="transmembrane region" description="Helical" evidence="1">
    <location>
        <begin position="313"/>
        <end position="331"/>
    </location>
</feature>
<evidence type="ECO:0000313" key="2">
    <source>
        <dbReference type="EMBL" id="MCJ0743416.1"/>
    </source>
</evidence>
<keyword evidence="1" id="KW-0812">Transmembrane</keyword>
<keyword evidence="3" id="KW-1185">Reference proteome</keyword>
<sequence length="795" mass="90554">MNWIKTLTPLNLWFAIVKAFRLIEISWKSLSKRIFISDFLSVIRSIGFVAILVILSGAAFLYLGQGQDILLLVIERAISGNWWSFAGLLFSMILWSIFAELSVRYAIAVSDNSGLHLSDERVEWRKTVQKLLAAFFLLWPICMVLIGLIWVLVKAEYISYSQRITFGGIAIFSLLLVLLVLAELYFRKFGKGTPGNPKLTKLGHRSLPPLERKWLEKLYGIYNDYVFTLPKHTNFKGIYNEELKDFTNLFLDHNYPKPGFPQDPKVLQPRRLVPDTFILLNAQKIKNSAALYKWVYKIPPSFYAIFHKRVRRMIFISIFLFIMIALIPAKWNFYAEFGAPALVCLAFACYTGMYIGLLYIDKVFLPKWPLGIRFVLIVWVACMSWLDNDHPVRLLGDVQKRNDVQTQFKKWFTAYKQSFDSLSVKKPDTYPVVFICAEGGAFRTGAYTAMFLSQMESDLTKRSIDFRQSIFAMSGVSGGAVGLGFYNAMAFRDKSAVADTALVAKTREFFLHDSLSPIIGKMFYGEFINLFSWRNIELFDRSIALEDTWEKAYSKFKNNKKTNSYSEPFILNDTGTVKPVFLINTFEAESGLNAVVSNNATNGLLFDKQRDLFASKLKNIRYSTAINFSSRFPLFSPGAMIDSGGKKRLHYLDGGYVENTGTGSMLEIIQLLKQSADYKCITPIVISLRFGTDSTDNNGIKFLNELSEIASGLLNTRSGRSKTAVAMLKKVIEADKGIWIDAPLNPEEKKIPMNWVLSSQSMNRIQKDIHEKLAPKGKIMDSLFSRKLIYKPMPK</sequence>
<dbReference type="RefSeq" id="WP_243362593.1">
    <property type="nucleotide sequence ID" value="NZ_JALGBH010000002.1"/>
</dbReference>
<dbReference type="SUPFAM" id="SSF52151">
    <property type="entry name" value="FabD/lysophospholipase-like"/>
    <property type="match status" value="1"/>
</dbReference>
<organism evidence="2 3">
    <name type="scientific">Pedobacter montanisoli</name>
    <dbReference type="NCBI Taxonomy" id="2923277"/>
    <lineage>
        <taxon>Bacteria</taxon>
        <taxon>Pseudomonadati</taxon>
        <taxon>Bacteroidota</taxon>
        <taxon>Sphingobacteriia</taxon>
        <taxon>Sphingobacteriales</taxon>
        <taxon>Sphingobacteriaceae</taxon>
        <taxon>Pedobacter</taxon>
    </lineage>
</organism>
<dbReference type="EMBL" id="JALGBH010000002">
    <property type="protein sequence ID" value="MCJ0743416.1"/>
    <property type="molecule type" value="Genomic_DNA"/>
</dbReference>
<gene>
    <name evidence="2" type="ORF">MMF97_11880</name>
</gene>
<feature type="transmembrane region" description="Helical" evidence="1">
    <location>
        <begin position="164"/>
        <end position="186"/>
    </location>
</feature>
<feature type="transmembrane region" description="Helical" evidence="1">
    <location>
        <begin position="42"/>
        <end position="62"/>
    </location>
</feature>